<evidence type="ECO:0000313" key="11">
    <source>
        <dbReference type="Proteomes" id="UP000515856"/>
    </source>
</evidence>
<dbReference type="EMBL" id="CP060636">
    <property type="protein sequence ID" value="QNM12727.1"/>
    <property type="molecule type" value="Genomic_DNA"/>
</dbReference>
<dbReference type="PANTHER" id="PTHR38438">
    <property type="entry name" value="RIBOFLAVIN TRANSPORTER RIBU"/>
    <property type="match status" value="1"/>
</dbReference>
<accession>A0A7G9GPJ5</accession>
<comment type="function">
    <text evidence="8">Probably a riboflavin-binding protein that interacts with the energy-coupling factor (ECF) ABC-transporter complex.</text>
</comment>
<evidence type="ECO:0000256" key="6">
    <source>
        <dbReference type="ARBA" id="ARBA00022989"/>
    </source>
</evidence>
<dbReference type="Proteomes" id="UP000515856">
    <property type="component" value="Chromosome"/>
</dbReference>
<dbReference type="InterPro" id="IPR024529">
    <property type="entry name" value="ECF_trnsprt_substrate-spec"/>
</dbReference>
<feature type="transmembrane region" description="Helical" evidence="9">
    <location>
        <begin position="14"/>
        <end position="34"/>
    </location>
</feature>
<sequence>MEVLCLKNMTTKNLALIGILAALGAILMVFRFPIPLLPPFLSFDFALIPELIGGFALGPWNALAIIIVRVLIQLIINGTNSMFTGEIQSFLLSCALILPASAYYLKHKTRNGAAIGMLLGIVICTVTAVITNLYLIIPFYVSLYQMDMSNILAMCKEVNPAVNSIEGVVLLGIIPFNLIKTGVNGLITFLVYKKISPMIHRFAYKR</sequence>
<evidence type="ECO:0000256" key="5">
    <source>
        <dbReference type="ARBA" id="ARBA00022692"/>
    </source>
</evidence>
<comment type="subcellular location">
    <subcellularLocation>
        <location evidence="1">Cell membrane</location>
        <topology evidence="1">Multi-pass membrane protein</topology>
    </subcellularLocation>
</comment>
<protein>
    <recommendedName>
        <fullName evidence="8">Riboflavin transporter</fullName>
    </recommendedName>
</protein>
<dbReference type="AlphaFoldDB" id="A0A7G9GPJ5"/>
<keyword evidence="5 9" id="KW-0812">Transmembrane</keyword>
<name>A0A7G9GPJ5_9FIRM</name>
<evidence type="ECO:0000256" key="9">
    <source>
        <dbReference type="SAM" id="Phobius"/>
    </source>
</evidence>
<keyword evidence="6 9" id="KW-1133">Transmembrane helix</keyword>
<feature type="transmembrane region" description="Helical" evidence="9">
    <location>
        <begin position="117"/>
        <end position="141"/>
    </location>
</feature>
<dbReference type="GO" id="GO:0005886">
    <property type="term" value="C:plasma membrane"/>
    <property type="evidence" value="ECO:0007669"/>
    <property type="project" value="UniProtKB-SubCell"/>
</dbReference>
<keyword evidence="7 8" id="KW-0472">Membrane</keyword>
<dbReference type="PANTHER" id="PTHR38438:SF1">
    <property type="entry name" value="RIBOFLAVIN TRANSPORTER RIBU"/>
    <property type="match status" value="1"/>
</dbReference>
<comment type="similarity">
    <text evidence="2 8">Belongs to the prokaryotic riboflavin transporter (P-RFT) (TC 2.A.87) family.</text>
</comment>
<dbReference type="Gene3D" id="1.10.1760.20">
    <property type="match status" value="1"/>
</dbReference>
<evidence type="ECO:0000256" key="4">
    <source>
        <dbReference type="ARBA" id="ARBA00022475"/>
    </source>
</evidence>
<organism evidence="10 11">
    <name type="scientific">[Eubacterium] hominis</name>
    <dbReference type="NCBI Taxonomy" id="2764325"/>
    <lineage>
        <taxon>Bacteria</taxon>
        <taxon>Bacillati</taxon>
        <taxon>Bacillota</taxon>
        <taxon>Erysipelotrichia</taxon>
        <taxon>Erysipelotrichales</taxon>
        <taxon>Erysipelotrichaceae</taxon>
        <taxon>Amedibacillus</taxon>
    </lineage>
</organism>
<dbReference type="GO" id="GO:0032217">
    <property type="term" value="F:riboflavin transmembrane transporter activity"/>
    <property type="evidence" value="ECO:0007669"/>
    <property type="project" value="UniProtKB-UniRule"/>
</dbReference>
<evidence type="ECO:0000313" key="10">
    <source>
        <dbReference type="EMBL" id="QNM12727.1"/>
    </source>
</evidence>
<keyword evidence="3 8" id="KW-0813">Transport</keyword>
<dbReference type="KEGG" id="ehn:H9Q80_01890"/>
<evidence type="ECO:0000256" key="3">
    <source>
        <dbReference type="ARBA" id="ARBA00022448"/>
    </source>
</evidence>
<keyword evidence="11" id="KW-1185">Reference proteome</keyword>
<dbReference type="PIRSF" id="PIRSF037778">
    <property type="entry name" value="UCP037778_transp_RibU"/>
    <property type="match status" value="1"/>
</dbReference>
<evidence type="ECO:0000256" key="2">
    <source>
        <dbReference type="ARBA" id="ARBA00005540"/>
    </source>
</evidence>
<evidence type="ECO:0000256" key="8">
    <source>
        <dbReference type="PIRNR" id="PIRNR037778"/>
    </source>
</evidence>
<feature type="transmembrane region" description="Helical" evidence="9">
    <location>
        <begin position="168"/>
        <end position="192"/>
    </location>
</feature>
<gene>
    <name evidence="10" type="ORF">H9Q80_01890</name>
</gene>
<proteinExistence type="inferred from homology"/>
<reference evidence="10 11" key="1">
    <citation type="submission" date="2020-08" db="EMBL/GenBank/DDBJ databases">
        <authorList>
            <person name="Liu C."/>
            <person name="Sun Q."/>
        </authorList>
    </citation>
    <scope>NUCLEOTIDE SEQUENCE [LARGE SCALE GENOMIC DNA]</scope>
    <source>
        <strain evidence="10 11">NSJ-61</strain>
    </source>
</reference>
<dbReference type="Pfam" id="PF12822">
    <property type="entry name" value="ECF_trnsprt"/>
    <property type="match status" value="1"/>
</dbReference>
<keyword evidence="4 8" id="KW-1003">Cell membrane</keyword>
<evidence type="ECO:0000256" key="1">
    <source>
        <dbReference type="ARBA" id="ARBA00004651"/>
    </source>
</evidence>
<dbReference type="InterPro" id="IPR025720">
    <property type="entry name" value="RibU"/>
</dbReference>
<feature type="transmembrane region" description="Helical" evidence="9">
    <location>
        <begin position="55"/>
        <end position="75"/>
    </location>
</feature>
<evidence type="ECO:0000256" key="7">
    <source>
        <dbReference type="ARBA" id="ARBA00023136"/>
    </source>
</evidence>